<proteinExistence type="predicted"/>
<dbReference type="AlphaFoldDB" id="A0A4U0UAX2"/>
<evidence type="ECO:0000313" key="2">
    <source>
        <dbReference type="EMBL" id="TKA32551.1"/>
    </source>
</evidence>
<dbReference type="PANTHER" id="PTHR40640:SF1">
    <property type="entry name" value="ANCHORED GLYCOPROTEIN, PUTATIVE (AFU_ORTHOLOGUE AFUA_8G04860)-RELATED"/>
    <property type="match status" value="1"/>
</dbReference>
<accession>A0A4U0UAX2</accession>
<comment type="caution">
    <text evidence="2">The sequence shown here is derived from an EMBL/GenBank/DDBJ whole genome shotgun (WGS) entry which is preliminary data.</text>
</comment>
<dbReference type="Proteomes" id="UP000308549">
    <property type="component" value="Unassembled WGS sequence"/>
</dbReference>
<feature type="chain" id="PRO_5020255596" description="GPI anchored protein" evidence="1">
    <location>
        <begin position="19"/>
        <end position="202"/>
    </location>
</feature>
<dbReference type="PANTHER" id="PTHR40640">
    <property type="entry name" value="ANCHORED GLYCOPROTEIN, PUTATIVE (AFU_ORTHOLOGUE AFUA_8G04860)-RELATED"/>
    <property type="match status" value="1"/>
</dbReference>
<feature type="signal peptide" evidence="1">
    <location>
        <begin position="1"/>
        <end position="18"/>
    </location>
</feature>
<keyword evidence="3" id="KW-1185">Reference proteome</keyword>
<evidence type="ECO:0000256" key="1">
    <source>
        <dbReference type="SAM" id="SignalP"/>
    </source>
</evidence>
<gene>
    <name evidence="2" type="ORF">B0A50_01659</name>
</gene>
<reference evidence="2 3" key="1">
    <citation type="submission" date="2017-03" db="EMBL/GenBank/DDBJ databases">
        <title>Genomes of endolithic fungi from Antarctica.</title>
        <authorList>
            <person name="Coleine C."/>
            <person name="Masonjones S."/>
            <person name="Stajich J.E."/>
        </authorList>
    </citation>
    <scope>NUCLEOTIDE SEQUENCE [LARGE SCALE GENOMIC DNA]</scope>
    <source>
        <strain evidence="2 3">CCFEE 6315</strain>
    </source>
</reference>
<name>A0A4U0UAX2_9PEZI</name>
<evidence type="ECO:0000313" key="3">
    <source>
        <dbReference type="Proteomes" id="UP000308549"/>
    </source>
</evidence>
<keyword evidence="1" id="KW-0732">Signal</keyword>
<protein>
    <recommendedName>
        <fullName evidence="4">GPI anchored protein</fullName>
    </recommendedName>
</protein>
<evidence type="ECO:0008006" key="4">
    <source>
        <dbReference type="Google" id="ProtNLM"/>
    </source>
</evidence>
<dbReference type="OrthoDB" id="4991875at2759"/>
<dbReference type="EMBL" id="NAJL01000005">
    <property type="protein sequence ID" value="TKA32551.1"/>
    <property type="molecule type" value="Genomic_DNA"/>
</dbReference>
<organism evidence="2 3">
    <name type="scientific">Salinomyces thailandicus</name>
    <dbReference type="NCBI Taxonomy" id="706561"/>
    <lineage>
        <taxon>Eukaryota</taxon>
        <taxon>Fungi</taxon>
        <taxon>Dikarya</taxon>
        <taxon>Ascomycota</taxon>
        <taxon>Pezizomycotina</taxon>
        <taxon>Dothideomycetes</taxon>
        <taxon>Dothideomycetidae</taxon>
        <taxon>Mycosphaerellales</taxon>
        <taxon>Teratosphaeriaceae</taxon>
        <taxon>Salinomyces</taxon>
    </lineage>
</organism>
<sequence>MLNLIFALIASLLGSAAAQATSYEPGTGLRSLWIPYKTVSGTPVASIIGRETDGSNRTSYVISCPTASPACAISPNLTLTEGPSTARYVTSNTFGAATIHCKMTAFTTGECYQERVAGGQIDRSSASVGTDEILYQAMLVTATANATTSGPDTVTVTQLPTSSSTTSSSLATFTGGVPTAPANGAWAVGGAVGAGLAALAAL</sequence>